<protein>
    <submittedName>
        <fullName evidence="2">Uncharacterized protein</fullName>
    </submittedName>
</protein>
<dbReference type="AlphaFoldDB" id="A0A9N9QUC2"/>
<reference evidence="2" key="1">
    <citation type="submission" date="2021-12" db="EMBL/GenBank/DDBJ databases">
        <authorList>
            <person name="King R."/>
        </authorList>
    </citation>
    <scope>NUCLEOTIDE SEQUENCE</scope>
</reference>
<sequence>MEEETALSIVEPAALHVHLRADAVLHVAMGTLNLRLSYHDMRMFASMLRSLPAQVRVALSREYTRATEEDAPANSVHMHRGGAAGPPEPDARNQGGGAGGPGGGWGGYWLRGHHAPAPPPLPSTPPSTHKSSIWPLKAVQVYRVAFRAILRISCVLKQRVSKCRTSFVTGKRRLHNVVRHRRLSRFRCTTPRSLVRGSARGTGSPERGGRFR</sequence>
<dbReference type="EMBL" id="OU893342">
    <property type="protein sequence ID" value="CAG9783492.1"/>
    <property type="molecule type" value="Genomic_DNA"/>
</dbReference>
<accession>A0A9N9QUC2</accession>
<organism evidence="2 3">
    <name type="scientific">Diatraea saccharalis</name>
    <name type="common">sugarcane borer</name>
    <dbReference type="NCBI Taxonomy" id="40085"/>
    <lineage>
        <taxon>Eukaryota</taxon>
        <taxon>Metazoa</taxon>
        <taxon>Ecdysozoa</taxon>
        <taxon>Arthropoda</taxon>
        <taxon>Hexapoda</taxon>
        <taxon>Insecta</taxon>
        <taxon>Pterygota</taxon>
        <taxon>Neoptera</taxon>
        <taxon>Endopterygota</taxon>
        <taxon>Lepidoptera</taxon>
        <taxon>Glossata</taxon>
        <taxon>Ditrysia</taxon>
        <taxon>Pyraloidea</taxon>
        <taxon>Crambidae</taxon>
        <taxon>Crambinae</taxon>
        <taxon>Diatraea</taxon>
    </lineage>
</organism>
<proteinExistence type="predicted"/>
<evidence type="ECO:0000313" key="3">
    <source>
        <dbReference type="Proteomes" id="UP001153714"/>
    </source>
</evidence>
<feature type="compositionally biased region" description="Pro residues" evidence="1">
    <location>
        <begin position="116"/>
        <end position="125"/>
    </location>
</feature>
<feature type="compositionally biased region" description="Gly residues" evidence="1">
    <location>
        <begin position="94"/>
        <end position="109"/>
    </location>
</feature>
<evidence type="ECO:0000313" key="2">
    <source>
        <dbReference type="EMBL" id="CAG9783492.1"/>
    </source>
</evidence>
<dbReference type="Proteomes" id="UP001153714">
    <property type="component" value="Chromosome 11"/>
</dbReference>
<reference evidence="2" key="2">
    <citation type="submission" date="2022-10" db="EMBL/GenBank/DDBJ databases">
        <authorList>
            <consortium name="ENA_rothamsted_submissions"/>
            <consortium name="culmorum"/>
            <person name="King R."/>
        </authorList>
    </citation>
    <scope>NUCLEOTIDE SEQUENCE</scope>
</reference>
<dbReference type="OrthoDB" id="272810at2759"/>
<feature type="region of interest" description="Disordered" evidence="1">
    <location>
        <begin position="66"/>
        <end position="129"/>
    </location>
</feature>
<keyword evidence="3" id="KW-1185">Reference proteome</keyword>
<evidence type="ECO:0000256" key="1">
    <source>
        <dbReference type="SAM" id="MobiDB-lite"/>
    </source>
</evidence>
<gene>
    <name evidence="2" type="ORF">DIATSA_LOCUS1660</name>
</gene>
<name>A0A9N9QUC2_9NEOP</name>